<feature type="compositionally biased region" description="Polar residues" evidence="1">
    <location>
        <begin position="40"/>
        <end position="54"/>
    </location>
</feature>
<sequence length="209" mass="22760">MRKKETAFAETEEHRAPRTQKNPMDGLSMHTDVGTAPTDVGTSGQEPQSWQRKSMGNPKGKEEAEEEEAAKSWLAWECRVAYPLMSCLACLSDLGRSAAANAGSGRCCHHEALELLLRSIAISHEWGDGRTGDRDDGAGVCQCAPAPRTVVVYRLRRACMCRSARVQCRAGSARELSLLLAEGGASYLMIGACRNGWLLVVEHGRMAVR</sequence>
<proteinExistence type="predicted"/>
<name>A0A1D6J5J4_MAIZE</name>
<reference evidence="2" key="1">
    <citation type="submission" date="2015-12" db="EMBL/GenBank/DDBJ databases">
        <title>Update maize B73 reference genome by single molecule sequencing technologies.</title>
        <authorList>
            <consortium name="Maize Genome Sequencing Project"/>
            <person name="Ware D."/>
        </authorList>
    </citation>
    <scope>NUCLEOTIDE SEQUENCE</scope>
    <source>
        <tissue evidence="2">Seedling</tissue>
    </source>
</reference>
<accession>A0A1D6J5J4</accession>
<dbReference type="InParanoid" id="A0A1D6J5J4"/>
<dbReference type="AlphaFoldDB" id="A0A1D6J5J4"/>
<evidence type="ECO:0000256" key="1">
    <source>
        <dbReference type="SAM" id="MobiDB-lite"/>
    </source>
</evidence>
<organism evidence="2">
    <name type="scientific">Zea mays</name>
    <name type="common">Maize</name>
    <dbReference type="NCBI Taxonomy" id="4577"/>
    <lineage>
        <taxon>Eukaryota</taxon>
        <taxon>Viridiplantae</taxon>
        <taxon>Streptophyta</taxon>
        <taxon>Embryophyta</taxon>
        <taxon>Tracheophyta</taxon>
        <taxon>Spermatophyta</taxon>
        <taxon>Magnoliopsida</taxon>
        <taxon>Liliopsida</taxon>
        <taxon>Poales</taxon>
        <taxon>Poaceae</taxon>
        <taxon>PACMAD clade</taxon>
        <taxon>Panicoideae</taxon>
        <taxon>Andropogonodae</taxon>
        <taxon>Andropogoneae</taxon>
        <taxon>Tripsacinae</taxon>
        <taxon>Zea</taxon>
    </lineage>
</organism>
<protein>
    <submittedName>
        <fullName evidence="2">Uncharacterized protein</fullName>
    </submittedName>
</protein>
<gene>
    <name evidence="2" type="ORF">ZEAMMB73_Zm00001d025209</name>
</gene>
<feature type="compositionally biased region" description="Basic and acidic residues" evidence="1">
    <location>
        <begin position="1"/>
        <end position="16"/>
    </location>
</feature>
<dbReference type="EMBL" id="CM000786">
    <property type="protein sequence ID" value="AQK43207.1"/>
    <property type="molecule type" value="Genomic_DNA"/>
</dbReference>
<evidence type="ECO:0000313" key="2">
    <source>
        <dbReference type="EMBL" id="AQK43207.1"/>
    </source>
</evidence>
<feature type="region of interest" description="Disordered" evidence="1">
    <location>
        <begin position="1"/>
        <end position="66"/>
    </location>
</feature>